<feature type="compositionally biased region" description="Basic residues" evidence="1">
    <location>
        <begin position="235"/>
        <end position="246"/>
    </location>
</feature>
<proteinExistence type="predicted"/>
<reference evidence="4" key="1">
    <citation type="submission" date="2012-12" db="EMBL/GenBank/DDBJ databases">
        <authorList>
            <person name="Hellsten U."/>
            <person name="Grimwood J."/>
            <person name="Chapman J.A."/>
            <person name="Shapiro H."/>
            <person name="Aerts A."/>
            <person name="Otillar R.P."/>
            <person name="Terry A.Y."/>
            <person name="Boore J.L."/>
            <person name="Simakov O."/>
            <person name="Marletaz F."/>
            <person name="Cho S.-J."/>
            <person name="Edsinger-Gonzales E."/>
            <person name="Havlak P."/>
            <person name="Kuo D.-H."/>
            <person name="Larsson T."/>
            <person name="Lv J."/>
            <person name="Arendt D."/>
            <person name="Savage R."/>
            <person name="Osoegawa K."/>
            <person name="de Jong P."/>
            <person name="Lindberg D.R."/>
            <person name="Seaver E.C."/>
            <person name="Weisblat D.A."/>
            <person name="Putnam N.H."/>
            <person name="Grigoriev I.V."/>
            <person name="Rokhsar D.S."/>
        </authorList>
    </citation>
    <scope>NUCLEOTIDE SEQUENCE</scope>
    <source>
        <strain evidence="4">I ESC-2004</strain>
    </source>
</reference>
<reference evidence="3" key="3">
    <citation type="submission" date="2015-06" db="UniProtKB">
        <authorList>
            <consortium name="EnsemblMetazoa"/>
        </authorList>
    </citation>
    <scope>IDENTIFICATION</scope>
</reference>
<dbReference type="EMBL" id="AMQN01005268">
    <property type="status" value="NOT_ANNOTATED_CDS"/>
    <property type="molecule type" value="Genomic_DNA"/>
</dbReference>
<protein>
    <submittedName>
        <fullName evidence="2 3">Uncharacterized protein</fullName>
    </submittedName>
</protein>
<name>R7VBC7_CAPTE</name>
<keyword evidence="4" id="KW-1185">Reference proteome</keyword>
<evidence type="ECO:0000313" key="3">
    <source>
        <dbReference type="EnsemblMetazoa" id="CapteP223447"/>
    </source>
</evidence>
<evidence type="ECO:0000256" key="1">
    <source>
        <dbReference type="SAM" id="MobiDB-lite"/>
    </source>
</evidence>
<accession>R7VBC7</accession>
<evidence type="ECO:0000313" key="4">
    <source>
        <dbReference type="Proteomes" id="UP000014760"/>
    </source>
</evidence>
<dbReference type="EnsemblMetazoa" id="CapteT223447">
    <property type="protein sequence ID" value="CapteP223447"/>
    <property type="gene ID" value="CapteG223447"/>
</dbReference>
<gene>
    <name evidence="2" type="ORF">CAPTEDRAFT_223447</name>
</gene>
<feature type="compositionally biased region" description="Basic and acidic residues" evidence="1">
    <location>
        <begin position="247"/>
        <end position="272"/>
    </location>
</feature>
<feature type="region of interest" description="Disordered" evidence="1">
    <location>
        <begin position="84"/>
        <end position="108"/>
    </location>
</feature>
<evidence type="ECO:0000313" key="2">
    <source>
        <dbReference type="EMBL" id="ELU13005.1"/>
    </source>
</evidence>
<feature type="region of interest" description="Disordered" evidence="1">
    <location>
        <begin position="217"/>
        <end position="272"/>
    </location>
</feature>
<organism evidence="2">
    <name type="scientific">Capitella teleta</name>
    <name type="common">Polychaete worm</name>
    <dbReference type="NCBI Taxonomy" id="283909"/>
    <lineage>
        <taxon>Eukaryota</taxon>
        <taxon>Metazoa</taxon>
        <taxon>Spiralia</taxon>
        <taxon>Lophotrochozoa</taxon>
        <taxon>Annelida</taxon>
        <taxon>Polychaeta</taxon>
        <taxon>Sedentaria</taxon>
        <taxon>Scolecida</taxon>
        <taxon>Capitellidae</taxon>
        <taxon>Capitella</taxon>
    </lineage>
</organism>
<reference evidence="2 4" key="2">
    <citation type="journal article" date="2013" name="Nature">
        <title>Insights into bilaterian evolution from three spiralian genomes.</title>
        <authorList>
            <person name="Simakov O."/>
            <person name="Marletaz F."/>
            <person name="Cho S.J."/>
            <person name="Edsinger-Gonzales E."/>
            <person name="Havlak P."/>
            <person name="Hellsten U."/>
            <person name="Kuo D.H."/>
            <person name="Larsson T."/>
            <person name="Lv J."/>
            <person name="Arendt D."/>
            <person name="Savage R."/>
            <person name="Osoegawa K."/>
            <person name="de Jong P."/>
            <person name="Grimwood J."/>
            <person name="Chapman J.A."/>
            <person name="Shapiro H."/>
            <person name="Aerts A."/>
            <person name="Otillar R.P."/>
            <person name="Terry A.Y."/>
            <person name="Boore J.L."/>
            <person name="Grigoriev I.V."/>
            <person name="Lindberg D.R."/>
            <person name="Seaver E.C."/>
            <person name="Weisblat D.A."/>
            <person name="Putnam N.H."/>
            <person name="Rokhsar D.S."/>
        </authorList>
    </citation>
    <scope>NUCLEOTIDE SEQUENCE</scope>
    <source>
        <strain evidence="2 4">I ESC-2004</strain>
    </source>
</reference>
<dbReference type="HOGENOM" id="CLU_807096_0_0_1"/>
<dbReference type="EMBL" id="KB295566">
    <property type="protein sequence ID" value="ELU13005.1"/>
    <property type="molecule type" value="Genomic_DNA"/>
</dbReference>
<dbReference type="Proteomes" id="UP000014760">
    <property type="component" value="Unassembled WGS sequence"/>
</dbReference>
<feature type="compositionally biased region" description="Gly residues" evidence="1">
    <location>
        <begin position="84"/>
        <end position="96"/>
    </location>
</feature>
<dbReference type="OrthoDB" id="6157661at2759"/>
<dbReference type="AlphaFoldDB" id="R7VBC7"/>
<sequence>MAGSPPPTNSRALLAVKSKNNLDDLHLKRTLTLQEKEKALRLLLIDHEKLDLREFLKNIKICGSDNLPEAKFLLQTDLVKRLAGGGADGSGSPGEEGTGRRGADVNDDDIDPGVFKTSSKANQHIHIDIYSKRNEYANLHWVEEYFAEEGYDLTKKAAEPSEACSYDVSPRPNLTCTDLTYDGDSLNGDTAKAKHKCADGPPAEEPVLTMREQVLKKLGITPRSTKDRTPQSTKVPRRRVRRRHGKHESPKTSRESYSRESKPKDPNDFMKDLLVKNSQKMDIRSKTSMEERLSDFYKKVKTLMDSEADLSNAELENNWKTITQDVKQVLLDSFAQEEAVEGKA</sequence>